<name>A0A432YJH4_9GAMM</name>
<dbReference type="InterPro" id="IPR002765">
    <property type="entry name" value="UPF0145_YbjQ-like"/>
</dbReference>
<dbReference type="RefSeq" id="WP_126758769.1">
    <property type="nucleotide sequence ID" value="NZ_CP085233.1"/>
</dbReference>
<dbReference type="PANTHER" id="PTHR34068:SF2">
    <property type="entry name" value="UPF0145 PROTEIN SCO3412"/>
    <property type="match status" value="1"/>
</dbReference>
<keyword evidence="4" id="KW-1185">Reference proteome</keyword>
<reference evidence="4" key="1">
    <citation type="journal article" date="2018" name="Front. Microbiol.">
        <title>Genome-Based Analysis Reveals the Taxonomy and Diversity of the Family Idiomarinaceae.</title>
        <authorList>
            <person name="Liu Y."/>
            <person name="Lai Q."/>
            <person name="Shao Z."/>
        </authorList>
    </citation>
    <scope>NUCLEOTIDE SEQUENCE [LARGE SCALE GENOMIC DNA]</scope>
    <source>
        <strain evidence="4">PIM1</strain>
    </source>
</reference>
<evidence type="ECO:0000256" key="1">
    <source>
        <dbReference type="ARBA" id="ARBA00010751"/>
    </source>
</evidence>
<dbReference type="PANTHER" id="PTHR34068">
    <property type="entry name" value="UPF0145 PROTEIN YBJQ"/>
    <property type="match status" value="1"/>
</dbReference>
<dbReference type="Proteomes" id="UP000288127">
    <property type="component" value="Unassembled WGS sequence"/>
</dbReference>
<dbReference type="Pfam" id="PF01906">
    <property type="entry name" value="YbjQ_1"/>
    <property type="match status" value="1"/>
</dbReference>
<comment type="caution">
    <text evidence="3">The sequence shown here is derived from an EMBL/GenBank/DDBJ whole genome shotgun (WGS) entry which is preliminary data.</text>
</comment>
<accession>A0A432YJH4</accession>
<evidence type="ECO:0000256" key="2">
    <source>
        <dbReference type="HAMAP-Rule" id="MF_00338"/>
    </source>
</evidence>
<dbReference type="Gene3D" id="3.30.110.70">
    <property type="entry name" value="Hypothetical protein apc22750. Chain B"/>
    <property type="match status" value="1"/>
</dbReference>
<gene>
    <name evidence="3" type="ORF">CWI76_02400</name>
</gene>
<protein>
    <recommendedName>
        <fullName evidence="2">UPF0145 protein CWI76_02400</fullName>
    </recommendedName>
</protein>
<dbReference type="HAMAP" id="MF_00338">
    <property type="entry name" value="UPF0145"/>
    <property type="match status" value="1"/>
</dbReference>
<evidence type="ECO:0000313" key="4">
    <source>
        <dbReference type="Proteomes" id="UP000288127"/>
    </source>
</evidence>
<evidence type="ECO:0000313" key="3">
    <source>
        <dbReference type="EMBL" id="RUO61139.1"/>
    </source>
</evidence>
<dbReference type="AlphaFoldDB" id="A0A432YJH4"/>
<sequence>MKHVRVVSSDHIAGFKITEHLGLVRGNTIRARHLGRDILAAFRNIVGGEIHDYTKLLGESREQALDRMVDEARTLGADAVIDVRFSTSMLAHGAAELLAYGTAVKLTQAKS</sequence>
<comment type="similarity">
    <text evidence="1 2">Belongs to the UPF0145 family.</text>
</comment>
<dbReference type="InterPro" id="IPR035439">
    <property type="entry name" value="UPF0145_dom_sf"/>
</dbReference>
<dbReference type="EMBL" id="PIPZ01000001">
    <property type="protein sequence ID" value="RUO61139.1"/>
    <property type="molecule type" value="Genomic_DNA"/>
</dbReference>
<dbReference type="SUPFAM" id="SSF117782">
    <property type="entry name" value="YbjQ-like"/>
    <property type="match status" value="1"/>
</dbReference>
<proteinExistence type="inferred from homology"/>
<dbReference type="OrthoDB" id="9796448at2"/>
<organism evidence="3 4">
    <name type="scientific">Pseudidiomarina marina</name>
    <dbReference type="NCBI Taxonomy" id="502366"/>
    <lineage>
        <taxon>Bacteria</taxon>
        <taxon>Pseudomonadati</taxon>
        <taxon>Pseudomonadota</taxon>
        <taxon>Gammaproteobacteria</taxon>
        <taxon>Alteromonadales</taxon>
        <taxon>Idiomarinaceae</taxon>
        <taxon>Pseudidiomarina</taxon>
    </lineage>
</organism>